<accession>A0A314L2N1</accession>
<dbReference type="OrthoDB" id="1218885at2759"/>
<dbReference type="Proteomes" id="UP000187609">
    <property type="component" value="Unassembled WGS sequence"/>
</dbReference>
<evidence type="ECO:0000313" key="1">
    <source>
        <dbReference type="EMBL" id="OIT35908.1"/>
    </source>
</evidence>
<dbReference type="KEGG" id="nau:109242748"/>
<evidence type="ECO:0000313" key="2">
    <source>
        <dbReference type="Proteomes" id="UP000187609"/>
    </source>
</evidence>
<gene>
    <name evidence="1" type="ORF">A4A49_12637</name>
</gene>
<dbReference type="Gramene" id="OIT35908">
    <property type="protein sequence ID" value="OIT35908"/>
    <property type="gene ID" value="A4A49_12637"/>
</dbReference>
<keyword evidence="2" id="KW-1185">Reference proteome</keyword>
<organism evidence="1 2">
    <name type="scientific">Nicotiana attenuata</name>
    <name type="common">Coyote tobacco</name>
    <dbReference type="NCBI Taxonomy" id="49451"/>
    <lineage>
        <taxon>Eukaryota</taxon>
        <taxon>Viridiplantae</taxon>
        <taxon>Streptophyta</taxon>
        <taxon>Embryophyta</taxon>
        <taxon>Tracheophyta</taxon>
        <taxon>Spermatophyta</taxon>
        <taxon>Magnoliopsida</taxon>
        <taxon>eudicotyledons</taxon>
        <taxon>Gunneridae</taxon>
        <taxon>Pentapetalae</taxon>
        <taxon>asterids</taxon>
        <taxon>lamiids</taxon>
        <taxon>Solanales</taxon>
        <taxon>Solanaceae</taxon>
        <taxon>Nicotianoideae</taxon>
        <taxon>Nicotianeae</taxon>
        <taxon>Nicotiana</taxon>
    </lineage>
</organism>
<dbReference type="EMBL" id="MJEQ01000498">
    <property type="protein sequence ID" value="OIT35908.1"/>
    <property type="molecule type" value="Genomic_DNA"/>
</dbReference>
<sequence>MPQHYSGQLWRLLSKERGNQQDGISNSGSEIAMLVYDFCSLLYANLSFSNSLVRIHGATPIRRISFHNQAQQTMAARILVRIHGSTPVTAQTRFHNQAQPTMAACIASGSTYC</sequence>
<proteinExistence type="predicted"/>
<reference evidence="1" key="1">
    <citation type="submission" date="2016-11" db="EMBL/GenBank/DDBJ databases">
        <title>The genome of Nicotiana attenuata.</title>
        <authorList>
            <person name="Xu S."/>
            <person name="Brockmoeller T."/>
            <person name="Gaquerel E."/>
            <person name="Navarro A."/>
            <person name="Kuhl H."/>
            <person name="Gase K."/>
            <person name="Ling Z."/>
            <person name="Zhou W."/>
            <person name="Kreitzer C."/>
            <person name="Stanke M."/>
            <person name="Tang H."/>
            <person name="Lyons E."/>
            <person name="Pandey P."/>
            <person name="Pandey S.P."/>
            <person name="Timmermann B."/>
            <person name="Baldwin I.T."/>
        </authorList>
    </citation>
    <scope>NUCLEOTIDE SEQUENCE [LARGE SCALE GENOMIC DNA]</scope>
    <source>
        <strain evidence="1">UT</strain>
    </source>
</reference>
<protein>
    <submittedName>
        <fullName evidence="1">Uncharacterized protein</fullName>
    </submittedName>
</protein>
<dbReference type="AlphaFoldDB" id="A0A314L2N1"/>
<name>A0A314L2N1_NICAT</name>
<comment type="caution">
    <text evidence="1">The sequence shown here is derived from an EMBL/GenBank/DDBJ whole genome shotgun (WGS) entry which is preliminary data.</text>
</comment>